<proteinExistence type="predicted"/>
<comment type="caution">
    <text evidence="1">The sequence shown here is derived from an EMBL/GenBank/DDBJ whole genome shotgun (WGS) entry which is preliminary data.</text>
</comment>
<name>A0ABM8US57_9BACT</name>
<reference evidence="1 2" key="1">
    <citation type="submission" date="2021-04" db="EMBL/GenBank/DDBJ databases">
        <authorList>
            <person name="Rodrigo-Torres L."/>
            <person name="Arahal R. D."/>
            <person name="Lucena T."/>
        </authorList>
    </citation>
    <scope>NUCLEOTIDE SEQUENCE [LARGE SCALE GENOMIC DNA]</scope>
    <source>
        <strain evidence="1 2">CECT 9623</strain>
    </source>
</reference>
<dbReference type="RefSeq" id="WP_215234408.1">
    <property type="nucleotide sequence ID" value="NZ_CAJRAU010000004.1"/>
</dbReference>
<gene>
    <name evidence="1" type="ORF">DYBT9623_03076</name>
</gene>
<protein>
    <submittedName>
        <fullName evidence="1">Uncharacterized protein</fullName>
    </submittedName>
</protein>
<dbReference type="Proteomes" id="UP000679725">
    <property type="component" value="Unassembled WGS sequence"/>
</dbReference>
<accession>A0ABM8US57</accession>
<organism evidence="1 2">
    <name type="scientific">Dyadobacter linearis</name>
    <dbReference type="NCBI Taxonomy" id="2823330"/>
    <lineage>
        <taxon>Bacteria</taxon>
        <taxon>Pseudomonadati</taxon>
        <taxon>Bacteroidota</taxon>
        <taxon>Cytophagia</taxon>
        <taxon>Cytophagales</taxon>
        <taxon>Spirosomataceae</taxon>
        <taxon>Dyadobacter</taxon>
    </lineage>
</organism>
<evidence type="ECO:0000313" key="1">
    <source>
        <dbReference type="EMBL" id="CAG5070531.1"/>
    </source>
</evidence>
<evidence type="ECO:0000313" key="2">
    <source>
        <dbReference type="Proteomes" id="UP000679725"/>
    </source>
</evidence>
<dbReference type="EMBL" id="CAJRAU010000004">
    <property type="protein sequence ID" value="CAG5070531.1"/>
    <property type="molecule type" value="Genomic_DNA"/>
</dbReference>
<sequence length="150" mass="17386">MKSDIYAFTHDESCCYFEFVSKGSLKTDRKVVIYSPVASNFNQYNLFLGHLLADGDLCDLTITNNGDLETIMATVIRTVAIFLGKYPMRSVYFTGSTPARIRLYRVIISREFLDVTKYYEIYGIMKDEPEPFQPNKRYVGYLVKLKRTLK</sequence>
<dbReference type="InterPro" id="IPR053865">
    <property type="entry name" value="DUF6934"/>
</dbReference>
<dbReference type="Pfam" id="PF22028">
    <property type="entry name" value="DUF6934"/>
    <property type="match status" value="1"/>
</dbReference>
<keyword evidence="2" id="KW-1185">Reference proteome</keyword>